<feature type="region of interest" description="Disordered" evidence="1">
    <location>
        <begin position="115"/>
        <end position="207"/>
    </location>
</feature>
<reference evidence="3" key="1">
    <citation type="journal article" date="2020" name="Stud. Mycol.">
        <title>101 Dothideomycetes genomes: A test case for predicting lifestyles and emergence of pathogens.</title>
        <authorList>
            <person name="Haridas S."/>
            <person name="Albert R."/>
            <person name="Binder M."/>
            <person name="Bloem J."/>
            <person name="LaButti K."/>
            <person name="Salamov A."/>
            <person name="Andreopoulos B."/>
            <person name="Baker S."/>
            <person name="Barry K."/>
            <person name="Bills G."/>
            <person name="Bluhm B."/>
            <person name="Cannon C."/>
            <person name="Castanera R."/>
            <person name="Culley D."/>
            <person name="Daum C."/>
            <person name="Ezra D."/>
            <person name="Gonzalez J."/>
            <person name="Henrissat B."/>
            <person name="Kuo A."/>
            <person name="Liang C."/>
            <person name="Lipzen A."/>
            <person name="Lutzoni F."/>
            <person name="Magnuson J."/>
            <person name="Mondo S."/>
            <person name="Nolan M."/>
            <person name="Ohm R."/>
            <person name="Pangilinan J."/>
            <person name="Park H.-J."/>
            <person name="Ramirez L."/>
            <person name="Alfaro M."/>
            <person name="Sun H."/>
            <person name="Tritt A."/>
            <person name="Yoshinaga Y."/>
            <person name="Zwiers L.-H."/>
            <person name="Turgeon B."/>
            <person name="Goodwin S."/>
            <person name="Spatafora J."/>
            <person name="Crous P."/>
            <person name="Grigoriev I."/>
        </authorList>
    </citation>
    <scope>NUCLEOTIDE SEQUENCE [LARGE SCALE GENOMIC DNA]</scope>
    <source>
        <strain evidence="3">CBS 304.66</strain>
    </source>
</reference>
<keyword evidence="3" id="KW-1185">Reference proteome</keyword>
<organism evidence="2 3">
    <name type="scientific">Lojkania enalia</name>
    <dbReference type="NCBI Taxonomy" id="147567"/>
    <lineage>
        <taxon>Eukaryota</taxon>
        <taxon>Fungi</taxon>
        <taxon>Dikarya</taxon>
        <taxon>Ascomycota</taxon>
        <taxon>Pezizomycotina</taxon>
        <taxon>Dothideomycetes</taxon>
        <taxon>Pleosporomycetidae</taxon>
        <taxon>Pleosporales</taxon>
        <taxon>Pleosporales incertae sedis</taxon>
        <taxon>Lojkania</taxon>
    </lineage>
</organism>
<dbReference type="EMBL" id="ML986598">
    <property type="protein sequence ID" value="KAF2266456.1"/>
    <property type="molecule type" value="Genomic_DNA"/>
</dbReference>
<dbReference type="AlphaFoldDB" id="A0A9P4N8T4"/>
<evidence type="ECO:0000313" key="2">
    <source>
        <dbReference type="EMBL" id="KAF2266456.1"/>
    </source>
</evidence>
<accession>A0A9P4N8T4</accession>
<protein>
    <submittedName>
        <fullName evidence="2">Uncharacterized protein</fullName>
    </submittedName>
</protein>
<name>A0A9P4N8T4_9PLEO</name>
<dbReference type="Proteomes" id="UP000800093">
    <property type="component" value="Unassembled WGS sequence"/>
</dbReference>
<feature type="compositionally biased region" description="Basic and acidic residues" evidence="1">
    <location>
        <begin position="132"/>
        <end position="141"/>
    </location>
</feature>
<evidence type="ECO:0000313" key="3">
    <source>
        <dbReference type="Proteomes" id="UP000800093"/>
    </source>
</evidence>
<feature type="compositionally biased region" description="Polar residues" evidence="1">
    <location>
        <begin position="562"/>
        <end position="571"/>
    </location>
</feature>
<feature type="region of interest" description="Disordered" evidence="1">
    <location>
        <begin position="533"/>
        <end position="614"/>
    </location>
</feature>
<feature type="region of interest" description="Disordered" evidence="1">
    <location>
        <begin position="495"/>
        <end position="518"/>
    </location>
</feature>
<evidence type="ECO:0000256" key="1">
    <source>
        <dbReference type="SAM" id="MobiDB-lite"/>
    </source>
</evidence>
<feature type="compositionally biased region" description="Basic residues" evidence="1">
    <location>
        <begin position="540"/>
        <end position="552"/>
    </location>
</feature>
<gene>
    <name evidence="2" type="ORF">CC78DRAFT_614979</name>
</gene>
<comment type="caution">
    <text evidence="2">The sequence shown here is derived from an EMBL/GenBank/DDBJ whole genome shotgun (WGS) entry which is preliminary data.</text>
</comment>
<sequence>MSRQASAPQDINDFVNLDNLWVPNDYNGFVFQDYNPDLSSYQDPGAYNPSQGPYFASAGNANIDQYNADDEVENFNWQSSQNFEQFARAAMPGTSDPLLNNIDLFLLENNNFLEPGPEFEPEYSGTSRRSSRIADIDEQRKPPHSNSAHSLHNTRKPARSSESSLRSNASRNSSWSATGSEKSSLRKTRQINHRASVIANYRPEKPKMDENRPWVRINASTRGLTTRTAKINHYRSAYEDRPHPIGDWKSQHYDFKYTKDGEFKEKTMSARQIREFILQYPREPKHAKLKIWIQKGPTDSARRYPTTSWPKCRFRDCPAHIYQTGTILHGHYRVAFDEKWHRDRENVDPFLCAGYVHLYCMERFLDFPEICRHTDVEVDTRQLTNEPNGKFAASLFGQPECGIAQDFVDRCRRGKHELRSMEQFANYPRHKDFPKATAKPHQDTLTYWMNKIKNDSRPPAQLRQFSTRGLKPTHALVHGGDLDMLFSENIAKKAQEKQKNCKKRKAGSYDEDEEEFQQRKAIERKARVKETTEYFASKAMQKKRRTSRRNKRQLGSDDETSDLGNPYSNISKRQKRDPWDCSDDCDVSENEIVPPTYGSPVRRSSRITQSGQKPKYTFDEDEEIFAYGYAPVPGPALHNADLVASHFQHVSGTNNSPYDDPNDFPSFYDPENPIDERLFEAFLNRRKSSTIAGTLSRRTSILRSPSTRGNTGEHCVSFGHTSMHDIGQPQPTRRYSTRLQDKVKARCINKR</sequence>
<dbReference type="OrthoDB" id="5307331at2759"/>
<feature type="compositionally biased region" description="Acidic residues" evidence="1">
    <location>
        <begin position="580"/>
        <end position="589"/>
    </location>
</feature>
<feature type="compositionally biased region" description="Low complexity" evidence="1">
    <location>
        <begin position="160"/>
        <end position="177"/>
    </location>
</feature>
<proteinExistence type="predicted"/>